<sequence>MSSSDENGLGGGNNAFSNSNINVADTFEEVEHVSRRYPQCNEYGLEANMIHPQQNHTSSNPYPLFQGNQNLSQDNFVCGYETASYPAQNVTQSMNESYEDREVLTSDTTKSYEEDSFDSSQSPFDDANSDQYRSDNDPFLCHIYQNLDENDYQQSGLTEDQQNLYPNDITEETSDAPLDMNIQQILVTPQYTDYPPLIQNDSNDVDIVVGINELPIDPSYGPQNKIEQNQSFDELDRQVPIFDVLMPYEYDTLDELMYGDEYDDIYLTEEQFVEILQQDPYPNNLHQIGIELDYEAESEQQYFYSAASAPEDNVEGVGEDLNDQSLVMQNEHHNHPIINPPSSQNDQPLQSNASNESIATSPEMQSSKRRGRKPTYCTEEERKEAHRKASQKYNKKNKFEVRKAEFVTKITTLEAENQNLHERLNILKNQYHILLNKNLLSEDERERAETEYSRLK</sequence>
<protein>
    <submittedName>
        <fullName evidence="2">BZIP domain-containing protein</fullName>
    </submittedName>
</protein>
<accession>A0AC34GXZ2</accession>
<dbReference type="WBParaSite" id="ES5_v2.g9884.t1">
    <property type="protein sequence ID" value="ES5_v2.g9884.t1"/>
    <property type="gene ID" value="ES5_v2.g9884"/>
</dbReference>
<evidence type="ECO:0000313" key="2">
    <source>
        <dbReference type="WBParaSite" id="ES5_v2.g9884.t1"/>
    </source>
</evidence>
<name>A0AC34GXZ2_9BILA</name>
<proteinExistence type="predicted"/>
<evidence type="ECO:0000313" key="1">
    <source>
        <dbReference type="Proteomes" id="UP000887579"/>
    </source>
</evidence>
<dbReference type="Proteomes" id="UP000887579">
    <property type="component" value="Unplaced"/>
</dbReference>
<reference evidence="2" key="1">
    <citation type="submission" date="2022-11" db="UniProtKB">
        <authorList>
            <consortium name="WormBaseParasite"/>
        </authorList>
    </citation>
    <scope>IDENTIFICATION</scope>
</reference>
<organism evidence="1 2">
    <name type="scientific">Panagrolaimus sp. ES5</name>
    <dbReference type="NCBI Taxonomy" id="591445"/>
    <lineage>
        <taxon>Eukaryota</taxon>
        <taxon>Metazoa</taxon>
        <taxon>Ecdysozoa</taxon>
        <taxon>Nematoda</taxon>
        <taxon>Chromadorea</taxon>
        <taxon>Rhabditida</taxon>
        <taxon>Tylenchina</taxon>
        <taxon>Panagrolaimomorpha</taxon>
        <taxon>Panagrolaimoidea</taxon>
        <taxon>Panagrolaimidae</taxon>
        <taxon>Panagrolaimus</taxon>
    </lineage>
</organism>